<accession>A0A2M7UU82</accession>
<feature type="compositionally biased region" description="Polar residues" evidence="1">
    <location>
        <begin position="475"/>
        <end position="490"/>
    </location>
</feature>
<dbReference type="Pfam" id="PF18911">
    <property type="entry name" value="PKD_4"/>
    <property type="match status" value="1"/>
</dbReference>
<protein>
    <recommendedName>
        <fullName evidence="6">PKD domain-containing protein</fullName>
    </recommendedName>
</protein>
<proteinExistence type="predicted"/>
<dbReference type="CDD" id="cd00146">
    <property type="entry name" value="PKD"/>
    <property type="match status" value="1"/>
</dbReference>
<evidence type="ECO:0000313" key="4">
    <source>
        <dbReference type="EMBL" id="PIZ87197.1"/>
    </source>
</evidence>
<dbReference type="InterPro" id="IPR036415">
    <property type="entry name" value="Lamin_tail_dom_sf"/>
</dbReference>
<dbReference type="SMART" id="SM00089">
    <property type="entry name" value="PKD"/>
    <property type="match status" value="1"/>
</dbReference>
<dbReference type="InterPro" id="IPR006626">
    <property type="entry name" value="PbH1"/>
</dbReference>
<evidence type="ECO:0000259" key="2">
    <source>
        <dbReference type="PROSITE" id="PS50093"/>
    </source>
</evidence>
<feature type="region of interest" description="Disordered" evidence="1">
    <location>
        <begin position="188"/>
        <end position="217"/>
    </location>
</feature>
<dbReference type="PROSITE" id="PS50093">
    <property type="entry name" value="PKD"/>
    <property type="match status" value="1"/>
</dbReference>
<dbReference type="InterPro" id="IPR035986">
    <property type="entry name" value="PKD_dom_sf"/>
</dbReference>
<feature type="domain" description="LTD" evidence="3">
    <location>
        <begin position="45"/>
        <end position="161"/>
    </location>
</feature>
<sequence>MNGIGEATLQKIINQGCAYVEEIYFGGEGGGGGSSYASPSPEPEEPSPSSTSSTPQILITEVQISPTEERFIELYNSEENEVNLSGWYIQRKTASGTSWDSLVSSTPFEGKIIQPHNYFLISRSSTTTPDILKEDLVLTENNVILLKNADREIIDKVGWGDAQEFETTAAVNPESGKSIGRRWSSTTQNYIDTDNNQNDFEIQNPTPKTQNQSPQPTENQLPIAQFIYSLVNPIINQEIIFDASSSTDLDGTITSYLWDFGDTTTSTEIKATTTHSYSTSSDFLVSLTVIDNNNATNSATITIAITTPETPTLEVVINEIAWMGTATSSNDEWFELYNNSDQDIDLADWEIRKDGKEFIIFSTSSANSIATTTILAYQYYLLESTNNNTISNIEANFIFKGNLRFNDEGNELELRDKEGNLIDKIGCFKNQAGKCINWFAGDKNLKISMERIFVTTTGTTSTNWASNNLITRNGQDAAGNNINGTPRAKNSVSTSPTTISSLPLDEFPEITLTYLGNPYIIQNNLTIPATSTLKIEPGVILKFNESAGLEVKGTLKAIGEENNKIIFTSSAEPNYWSGIYFTASSINSELIWTEIKYGRWCPGYYCGEPPAILVDNSSIVLANSTVENYTDRGLKLVNSSSTIENVKFLGSGIATSTVGIEIEGGSPKIKNSEIKNNKHGIFIEFLSEGDLSIVEGNKFEGNENPIYALDPNVIFKDNQGEDNQKNGILVFGNISQNLTWFKNDIPYLIENFVIINSGYTLTINPGVIIKGQNVGFYAAYLRIEGKLIAEGTVDNPIVFTSFPDAGSWGGLTFVSGSEGSILKNVIVSYGGIWNPYWEEQGLVSVQDSKVEFDQATIKYGSEAGIYLKNSESIIKNTFLKNNQYGIYIMGTTCPQTENLTFENNQFTSYSWNLICNQQMGLCSDSLCP</sequence>
<evidence type="ECO:0000256" key="1">
    <source>
        <dbReference type="SAM" id="MobiDB-lite"/>
    </source>
</evidence>
<dbReference type="AlphaFoldDB" id="A0A2M7UU82"/>
<dbReference type="InterPro" id="IPR012334">
    <property type="entry name" value="Pectin_lyas_fold"/>
</dbReference>
<dbReference type="SUPFAM" id="SSF74853">
    <property type="entry name" value="Lamin A/C globular tail domain"/>
    <property type="match status" value="2"/>
</dbReference>
<dbReference type="InterPro" id="IPR022409">
    <property type="entry name" value="PKD/Chitinase_dom"/>
</dbReference>
<dbReference type="InterPro" id="IPR013783">
    <property type="entry name" value="Ig-like_fold"/>
</dbReference>
<dbReference type="SUPFAM" id="SSF51126">
    <property type="entry name" value="Pectin lyase-like"/>
    <property type="match status" value="2"/>
</dbReference>
<dbReference type="EMBL" id="PFOZ01000033">
    <property type="protein sequence ID" value="PIZ87197.1"/>
    <property type="molecule type" value="Genomic_DNA"/>
</dbReference>
<feature type="domain" description="LTD" evidence="3">
    <location>
        <begin position="301"/>
        <end position="434"/>
    </location>
</feature>
<dbReference type="Proteomes" id="UP000229166">
    <property type="component" value="Unassembled WGS sequence"/>
</dbReference>
<feature type="region of interest" description="Disordered" evidence="1">
    <location>
        <begin position="475"/>
        <end position="496"/>
    </location>
</feature>
<feature type="region of interest" description="Disordered" evidence="1">
    <location>
        <begin position="30"/>
        <end position="56"/>
    </location>
</feature>
<dbReference type="Gene3D" id="2.60.40.10">
    <property type="entry name" value="Immunoglobulins"/>
    <property type="match status" value="1"/>
</dbReference>
<dbReference type="PANTHER" id="PTHR41339:SF1">
    <property type="entry name" value="SECRETED PROTEIN"/>
    <property type="match status" value="1"/>
</dbReference>
<dbReference type="Gene3D" id="2.160.20.10">
    <property type="entry name" value="Single-stranded right-handed beta-helix, Pectin lyase-like"/>
    <property type="match status" value="2"/>
</dbReference>
<dbReference type="SUPFAM" id="SSF49299">
    <property type="entry name" value="PKD domain"/>
    <property type="match status" value="1"/>
</dbReference>
<evidence type="ECO:0000259" key="3">
    <source>
        <dbReference type="PROSITE" id="PS51841"/>
    </source>
</evidence>
<dbReference type="PANTHER" id="PTHR41339">
    <property type="entry name" value="LIPL48"/>
    <property type="match status" value="1"/>
</dbReference>
<dbReference type="InterPro" id="IPR011050">
    <property type="entry name" value="Pectin_lyase_fold/virulence"/>
</dbReference>
<comment type="caution">
    <text evidence="4">The sequence shown here is derived from an EMBL/GenBank/DDBJ whole genome shotgun (WGS) entry which is preliminary data.</text>
</comment>
<organism evidence="4 5">
    <name type="scientific">Candidatus Nealsonbacteria bacterium CG_4_10_14_0_2_um_filter_40_15</name>
    <dbReference type="NCBI Taxonomy" id="1974682"/>
    <lineage>
        <taxon>Bacteria</taxon>
        <taxon>Candidatus Nealsoniibacteriota</taxon>
    </lineage>
</organism>
<gene>
    <name evidence="4" type="ORF">COX92_01725</name>
</gene>
<dbReference type="InterPro" id="IPR001322">
    <property type="entry name" value="Lamin_tail_dom"/>
</dbReference>
<dbReference type="SMART" id="SM00710">
    <property type="entry name" value="PbH1"/>
    <property type="match status" value="8"/>
</dbReference>
<reference evidence="5" key="1">
    <citation type="submission" date="2017-09" db="EMBL/GenBank/DDBJ databases">
        <title>Depth-based differentiation of microbial function through sediment-hosted aquifers and enrichment of novel symbionts in the deep terrestrial subsurface.</title>
        <authorList>
            <person name="Probst A.J."/>
            <person name="Ladd B."/>
            <person name="Jarett J.K."/>
            <person name="Geller-Mcgrath D.E."/>
            <person name="Sieber C.M.K."/>
            <person name="Emerson J.B."/>
            <person name="Anantharaman K."/>
            <person name="Thomas B.C."/>
            <person name="Malmstrom R."/>
            <person name="Stieglmeier M."/>
            <person name="Klingl A."/>
            <person name="Woyke T."/>
            <person name="Ryan C.M."/>
            <person name="Banfield J.F."/>
        </authorList>
    </citation>
    <scope>NUCLEOTIDE SEQUENCE [LARGE SCALE GENOMIC DNA]</scope>
</reference>
<dbReference type="PROSITE" id="PS51841">
    <property type="entry name" value="LTD"/>
    <property type="match status" value="2"/>
</dbReference>
<dbReference type="Pfam" id="PF00932">
    <property type="entry name" value="LTD"/>
    <property type="match status" value="2"/>
</dbReference>
<feature type="domain" description="PKD" evidence="2">
    <location>
        <begin position="222"/>
        <end position="312"/>
    </location>
</feature>
<evidence type="ECO:0000313" key="5">
    <source>
        <dbReference type="Proteomes" id="UP000229166"/>
    </source>
</evidence>
<dbReference type="InterPro" id="IPR000601">
    <property type="entry name" value="PKD_dom"/>
</dbReference>
<dbReference type="Gene3D" id="2.60.40.1260">
    <property type="entry name" value="Lamin Tail domain"/>
    <property type="match status" value="2"/>
</dbReference>
<name>A0A2M7UU82_9BACT</name>
<evidence type="ECO:0008006" key="6">
    <source>
        <dbReference type="Google" id="ProtNLM"/>
    </source>
</evidence>